<accession>A0A1Q5UIJ3</accession>
<proteinExistence type="predicted"/>
<dbReference type="InterPro" id="IPR036397">
    <property type="entry name" value="RNaseH_sf"/>
</dbReference>
<keyword evidence="4" id="KW-1185">Reference proteome</keyword>
<dbReference type="EMBL" id="MNBE01000228">
    <property type="protein sequence ID" value="OKP12297.1"/>
    <property type="molecule type" value="Genomic_DNA"/>
</dbReference>
<dbReference type="InterPro" id="IPR001584">
    <property type="entry name" value="Integrase_cat-core"/>
</dbReference>
<evidence type="ECO:0000313" key="4">
    <source>
        <dbReference type="Proteomes" id="UP000186955"/>
    </source>
</evidence>
<protein>
    <recommendedName>
        <fullName evidence="2">Integrase catalytic domain-containing protein</fullName>
    </recommendedName>
</protein>
<dbReference type="STRING" id="1316194.A0A1Q5UIJ3"/>
<organism evidence="3 4">
    <name type="scientific">Penicillium subrubescens</name>
    <dbReference type="NCBI Taxonomy" id="1316194"/>
    <lineage>
        <taxon>Eukaryota</taxon>
        <taxon>Fungi</taxon>
        <taxon>Dikarya</taxon>
        <taxon>Ascomycota</taxon>
        <taxon>Pezizomycotina</taxon>
        <taxon>Eurotiomycetes</taxon>
        <taxon>Eurotiomycetidae</taxon>
        <taxon>Eurotiales</taxon>
        <taxon>Aspergillaceae</taxon>
        <taxon>Penicillium</taxon>
    </lineage>
</organism>
<evidence type="ECO:0000256" key="1">
    <source>
        <dbReference type="ARBA" id="ARBA00022884"/>
    </source>
</evidence>
<evidence type="ECO:0000259" key="2">
    <source>
        <dbReference type="PROSITE" id="PS50994"/>
    </source>
</evidence>
<dbReference type="SUPFAM" id="SSF53098">
    <property type="entry name" value="Ribonuclease H-like"/>
    <property type="match status" value="1"/>
</dbReference>
<comment type="caution">
    <text evidence="3">The sequence shown here is derived from an EMBL/GenBank/DDBJ whole genome shotgun (WGS) entry which is preliminary data.</text>
</comment>
<dbReference type="Proteomes" id="UP000186955">
    <property type="component" value="Unassembled WGS sequence"/>
</dbReference>
<dbReference type="OrthoDB" id="4368574at2759"/>
<gene>
    <name evidence="3" type="ORF">PENSUB_2033</name>
</gene>
<dbReference type="InterPro" id="IPR012337">
    <property type="entry name" value="RNaseH-like_sf"/>
</dbReference>
<name>A0A1Q5UIJ3_9EURO</name>
<dbReference type="GO" id="GO:0015074">
    <property type="term" value="P:DNA integration"/>
    <property type="evidence" value="ECO:0007669"/>
    <property type="project" value="InterPro"/>
</dbReference>
<dbReference type="PROSITE" id="PS50994">
    <property type="entry name" value="INTEGRASE"/>
    <property type="match status" value="1"/>
</dbReference>
<dbReference type="GO" id="GO:0003723">
    <property type="term" value="F:RNA binding"/>
    <property type="evidence" value="ECO:0007669"/>
    <property type="project" value="UniProtKB-KW"/>
</dbReference>
<keyword evidence="1" id="KW-0694">RNA-binding</keyword>
<feature type="domain" description="Integrase catalytic" evidence="2">
    <location>
        <begin position="30"/>
        <end position="173"/>
    </location>
</feature>
<dbReference type="Gene3D" id="3.30.420.10">
    <property type="entry name" value="Ribonuclease H-like superfamily/Ribonuclease H"/>
    <property type="match status" value="1"/>
</dbReference>
<dbReference type="AlphaFoldDB" id="A0A1Q5UIJ3"/>
<dbReference type="GO" id="GO:0005634">
    <property type="term" value="C:nucleus"/>
    <property type="evidence" value="ECO:0007669"/>
    <property type="project" value="UniProtKB-ARBA"/>
</dbReference>
<sequence>MTMSSTTRLSSISCTSGKPVLQVLVLQVPVLQVIDAATSFGATRFLRDMSARNAWDTLRACWIDIYQGPPDYVVHDAGKNFTSTEFKQLASSMSIKVREVPVEAHNSVGKVERYHGPLRRAYEILREELKDENIDREMILQMAVKAVNDSAGPDGIVPTLLVFGPYPRMTEIDPLSPLVVKRAEAIRAATKEVRPLHAERQVNDALAMRNGLLPEYVWC</sequence>
<reference evidence="3 4" key="1">
    <citation type="submission" date="2016-10" db="EMBL/GenBank/DDBJ databases">
        <title>Genome sequence of the ascomycete fungus Penicillium subrubescens.</title>
        <authorList>
            <person name="De Vries R.P."/>
            <person name="Peng M."/>
            <person name="Dilokpimol A."/>
            <person name="Hilden K."/>
            <person name="Makela M.R."/>
            <person name="Grigoriev I."/>
            <person name="Riley R."/>
            <person name="Granchi Z."/>
        </authorList>
    </citation>
    <scope>NUCLEOTIDE SEQUENCE [LARGE SCALE GENOMIC DNA]</scope>
    <source>
        <strain evidence="3 4">CBS 132785</strain>
    </source>
</reference>
<evidence type="ECO:0000313" key="3">
    <source>
        <dbReference type="EMBL" id="OKP12297.1"/>
    </source>
</evidence>